<dbReference type="GO" id="GO:0005886">
    <property type="term" value="C:plasma membrane"/>
    <property type="evidence" value="ECO:0007669"/>
    <property type="project" value="UniProtKB-SubCell"/>
</dbReference>
<feature type="transmembrane region" description="Helical" evidence="6">
    <location>
        <begin position="164"/>
        <end position="183"/>
    </location>
</feature>
<evidence type="ECO:0000313" key="7">
    <source>
        <dbReference type="EMBL" id="OEY86567.1"/>
    </source>
</evidence>
<evidence type="ECO:0000256" key="6">
    <source>
        <dbReference type="SAM" id="Phobius"/>
    </source>
</evidence>
<evidence type="ECO:0000256" key="4">
    <source>
        <dbReference type="ARBA" id="ARBA00022989"/>
    </source>
</evidence>
<gene>
    <name evidence="7" type="ORF">BIY23_03325</name>
</gene>
<feature type="transmembrane region" description="Helical" evidence="6">
    <location>
        <begin position="134"/>
        <end position="158"/>
    </location>
</feature>
<dbReference type="Proteomes" id="UP000175679">
    <property type="component" value="Unassembled WGS sequence"/>
</dbReference>
<keyword evidence="2" id="KW-1003">Cell membrane</keyword>
<evidence type="ECO:0000313" key="8">
    <source>
        <dbReference type="Proteomes" id="UP000175679"/>
    </source>
</evidence>
<dbReference type="EMBL" id="MJMG01000008">
    <property type="protein sequence ID" value="OEY86567.1"/>
    <property type="molecule type" value="Genomic_DNA"/>
</dbReference>
<protein>
    <submittedName>
        <fullName evidence="7">Ribonuclease</fullName>
    </submittedName>
</protein>
<dbReference type="RefSeq" id="WP_070065183.1">
    <property type="nucleotide sequence ID" value="NZ_MJMG01000008.1"/>
</dbReference>
<keyword evidence="3 6" id="KW-0812">Transmembrane</keyword>
<organism evidence="7 8">
    <name type="scientific">Wolbachia pipientis</name>
    <dbReference type="NCBI Taxonomy" id="955"/>
    <lineage>
        <taxon>Bacteria</taxon>
        <taxon>Pseudomonadati</taxon>
        <taxon>Pseudomonadota</taxon>
        <taxon>Alphaproteobacteria</taxon>
        <taxon>Rickettsiales</taxon>
        <taxon>Anaplasmataceae</taxon>
        <taxon>Wolbachieae</taxon>
        <taxon>Wolbachia</taxon>
    </lineage>
</organism>
<name>A0A1E7QJK7_WOLPI</name>
<dbReference type="Pfam" id="PF03631">
    <property type="entry name" value="Virul_fac_BrkB"/>
    <property type="match status" value="1"/>
</dbReference>
<keyword evidence="4 6" id="KW-1133">Transmembrane helix</keyword>
<sequence>MLQKLYNIIYCLYNALIDTIYNDGIEHAGYLAFLILLSIFPFLIVLMALASALANLLDQYNISWLPIIDSIPEDILVSLMPRIREIISGPPQSLLTVAIVGATWTASSIIEGFRTTLNKAYRVPISSPYILRRILSILQFLVITLIITLTAVGSTLIPMHTLTYTKYLVIESILFTIVAWLYFMLPNIKQGLIEVFPGSIVTVILWTISATVFKQYLNTSFHQLNLIYGSLGGIVISLLFFYMISLIFIYGAKFNFHLKSAKHEAFGR</sequence>
<keyword evidence="8" id="KW-1185">Reference proteome</keyword>
<keyword evidence="5 6" id="KW-0472">Membrane</keyword>
<evidence type="ECO:0000256" key="2">
    <source>
        <dbReference type="ARBA" id="ARBA00022475"/>
    </source>
</evidence>
<dbReference type="PANTHER" id="PTHR30213">
    <property type="entry name" value="INNER MEMBRANE PROTEIN YHJD"/>
    <property type="match status" value="1"/>
</dbReference>
<dbReference type="AlphaFoldDB" id="A0A1E7QJK7"/>
<feature type="transmembrane region" description="Helical" evidence="6">
    <location>
        <begin position="94"/>
        <end position="113"/>
    </location>
</feature>
<evidence type="ECO:0000256" key="3">
    <source>
        <dbReference type="ARBA" id="ARBA00022692"/>
    </source>
</evidence>
<reference evidence="7 8" key="1">
    <citation type="submission" date="2016-09" db="EMBL/GenBank/DDBJ databases">
        <title>Genomic evidence for plant-parasitic nematodes as the earliest Wolbachia hosts.</title>
        <authorList>
            <person name="Brown A.M."/>
            <person name="Wasala S.K."/>
            <person name="Howe D.K."/>
            <person name="Peetz A.B."/>
            <person name="Zasada I.A."/>
            <person name="Denver D.R."/>
        </authorList>
    </citation>
    <scope>NUCLEOTIDE SEQUENCE [LARGE SCALE GENOMIC DNA]</scope>
    <source>
        <strain evidence="8">wPpe</strain>
    </source>
</reference>
<accession>A0A1E7QJK7</accession>
<dbReference type="NCBIfam" id="TIGR00765">
    <property type="entry name" value="yihY_not_rbn"/>
    <property type="match status" value="1"/>
</dbReference>
<comment type="caution">
    <text evidence="7">The sequence shown here is derived from an EMBL/GenBank/DDBJ whole genome shotgun (WGS) entry which is preliminary data.</text>
</comment>
<proteinExistence type="predicted"/>
<evidence type="ECO:0000256" key="1">
    <source>
        <dbReference type="ARBA" id="ARBA00004651"/>
    </source>
</evidence>
<feature type="transmembrane region" description="Helical" evidence="6">
    <location>
        <begin position="195"/>
        <end position="213"/>
    </location>
</feature>
<evidence type="ECO:0000256" key="5">
    <source>
        <dbReference type="ARBA" id="ARBA00023136"/>
    </source>
</evidence>
<comment type="subcellular location">
    <subcellularLocation>
        <location evidence="1">Cell membrane</location>
        <topology evidence="1">Multi-pass membrane protein</topology>
    </subcellularLocation>
</comment>
<dbReference type="OrthoDB" id="7163777at2"/>
<dbReference type="PIRSF" id="PIRSF035875">
    <property type="entry name" value="RNase_BN"/>
    <property type="match status" value="1"/>
</dbReference>
<feature type="transmembrane region" description="Helical" evidence="6">
    <location>
        <begin position="225"/>
        <end position="252"/>
    </location>
</feature>
<dbReference type="InterPro" id="IPR017039">
    <property type="entry name" value="Virul_fac_BrkB"/>
</dbReference>
<dbReference type="PANTHER" id="PTHR30213:SF0">
    <property type="entry name" value="UPF0761 MEMBRANE PROTEIN YIHY"/>
    <property type="match status" value="1"/>
</dbReference>
<feature type="transmembrane region" description="Helical" evidence="6">
    <location>
        <begin position="30"/>
        <end position="54"/>
    </location>
</feature>